<accession>A0ABY9C3F7</accession>
<sequence length="265" mass="30184">MQEMKKAKYSNDNEKGREKKLKEDCHLPPHSHANVSQHLLLNPFSCLLSCYITTFAVGHNQPAAFRMAPPTPQPQLAARSRHSKLLRLIAIIILALIVLVGLVVLIIWLVVKPKGLAYDIEDGSIHGFGLSNNHLNATFHFVLRAYNPNRKVSIYYDSMEVSVSYDDQTMASNGVQPFFQRHRNVTRLEVQLVAQSLLLSGPVSKDLHLDRSSGKVELEVRVKARIRFKVGIWKSKHRTLRVFCLPEVHFSSHKDFERTKCEIDL</sequence>
<evidence type="ECO:0000256" key="5">
    <source>
        <dbReference type="SAM" id="MobiDB-lite"/>
    </source>
</evidence>
<keyword evidence="2 6" id="KW-0812">Transmembrane</keyword>
<name>A0ABY9C3F7_VITVI</name>
<evidence type="ECO:0000256" key="4">
    <source>
        <dbReference type="ARBA" id="ARBA00023136"/>
    </source>
</evidence>
<feature type="domain" description="Late embryogenesis abundant protein LEA-2 subgroup" evidence="7">
    <location>
        <begin position="143"/>
        <end position="242"/>
    </location>
</feature>
<feature type="transmembrane region" description="Helical" evidence="6">
    <location>
        <begin position="85"/>
        <end position="111"/>
    </location>
</feature>
<evidence type="ECO:0000256" key="3">
    <source>
        <dbReference type="ARBA" id="ARBA00022989"/>
    </source>
</evidence>
<dbReference type="Proteomes" id="UP001227230">
    <property type="component" value="Chromosome 6"/>
</dbReference>
<feature type="region of interest" description="Disordered" evidence="5">
    <location>
        <begin position="1"/>
        <end position="20"/>
    </location>
</feature>
<dbReference type="PANTHER" id="PTHR31234:SF39">
    <property type="entry name" value="HARPIN-INDUCED PROTEIN 1 CONTAINING PROTEIN, EXPRESSED"/>
    <property type="match status" value="1"/>
</dbReference>
<proteinExistence type="predicted"/>
<dbReference type="InterPro" id="IPR044839">
    <property type="entry name" value="NDR1-like"/>
</dbReference>
<keyword evidence="4 6" id="KW-0472">Membrane</keyword>
<protein>
    <recommendedName>
        <fullName evidence="7">Late embryogenesis abundant protein LEA-2 subgroup domain-containing protein</fullName>
    </recommendedName>
</protein>
<dbReference type="PANTHER" id="PTHR31234">
    <property type="entry name" value="LATE EMBRYOGENESIS ABUNDANT (LEA) HYDROXYPROLINE-RICH GLYCOPROTEIN FAMILY"/>
    <property type="match status" value="1"/>
</dbReference>
<evidence type="ECO:0000256" key="2">
    <source>
        <dbReference type="ARBA" id="ARBA00022692"/>
    </source>
</evidence>
<comment type="subcellular location">
    <subcellularLocation>
        <location evidence="1">Membrane</location>
        <topology evidence="1">Single-pass membrane protein</topology>
    </subcellularLocation>
</comment>
<dbReference type="Pfam" id="PF03168">
    <property type="entry name" value="LEA_2"/>
    <property type="match status" value="1"/>
</dbReference>
<keyword evidence="3 6" id="KW-1133">Transmembrane helix</keyword>
<keyword evidence="9" id="KW-1185">Reference proteome</keyword>
<gene>
    <name evidence="8" type="ORF">VitviT2T_008979</name>
</gene>
<evidence type="ECO:0000256" key="1">
    <source>
        <dbReference type="ARBA" id="ARBA00004167"/>
    </source>
</evidence>
<evidence type="ECO:0000313" key="9">
    <source>
        <dbReference type="Proteomes" id="UP001227230"/>
    </source>
</evidence>
<dbReference type="EMBL" id="CP126653">
    <property type="protein sequence ID" value="WJZ89787.1"/>
    <property type="molecule type" value="Genomic_DNA"/>
</dbReference>
<evidence type="ECO:0000313" key="8">
    <source>
        <dbReference type="EMBL" id="WJZ89787.1"/>
    </source>
</evidence>
<organism evidence="8 9">
    <name type="scientific">Vitis vinifera</name>
    <name type="common">Grape</name>
    <dbReference type="NCBI Taxonomy" id="29760"/>
    <lineage>
        <taxon>Eukaryota</taxon>
        <taxon>Viridiplantae</taxon>
        <taxon>Streptophyta</taxon>
        <taxon>Embryophyta</taxon>
        <taxon>Tracheophyta</taxon>
        <taxon>Spermatophyta</taxon>
        <taxon>Magnoliopsida</taxon>
        <taxon>eudicotyledons</taxon>
        <taxon>Gunneridae</taxon>
        <taxon>Pentapetalae</taxon>
        <taxon>rosids</taxon>
        <taxon>Vitales</taxon>
        <taxon>Vitaceae</taxon>
        <taxon>Viteae</taxon>
        <taxon>Vitis</taxon>
    </lineage>
</organism>
<reference evidence="8 9" key="1">
    <citation type="journal article" date="2023" name="Hortic Res">
        <title>The complete reference genome for grapevine (Vitis vinifera L.) genetics and breeding.</title>
        <authorList>
            <person name="Shi X."/>
            <person name="Cao S."/>
            <person name="Wang X."/>
            <person name="Huang S."/>
            <person name="Wang Y."/>
            <person name="Liu Z."/>
            <person name="Liu W."/>
            <person name="Leng X."/>
            <person name="Peng Y."/>
            <person name="Wang N."/>
            <person name="Wang Y."/>
            <person name="Ma Z."/>
            <person name="Xu X."/>
            <person name="Zhang F."/>
            <person name="Xue H."/>
            <person name="Zhong H."/>
            <person name="Wang Y."/>
            <person name="Zhang K."/>
            <person name="Velt A."/>
            <person name="Avia K."/>
            <person name="Holtgrawe D."/>
            <person name="Grimplet J."/>
            <person name="Matus J.T."/>
            <person name="Ware D."/>
            <person name="Wu X."/>
            <person name="Wang H."/>
            <person name="Liu C."/>
            <person name="Fang Y."/>
            <person name="Rustenholz C."/>
            <person name="Cheng Z."/>
            <person name="Xiao H."/>
            <person name="Zhou Y."/>
        </authorList>
    </citation>
    <scope>NUCLEOTIDE SEQUENCE [LARGE SCALE GENOMIC DNA]</scope>
    <source>
        <strain evidence="9">cv. Pinot noir / PN40024</strain>
        <tissue evidence="8">Leaf</tissue>
    </source>
</reference>
<evidence type="ECO:0000256" key="6">
    <source>
        <dbReference type="SAM" id="Phobius"/>
    </source>
</evidence>
<evidence type="ECO:0000259" key="7">
    <source>
        <dbReference type="Pfam" id="PF03168"/>
    </source>
</evidence>
<dbReference type="InterPro" id="IPR004864">
    <property type="entry name" value="LEA_2"/>
</dbReference>